<dbReference type="AlphaFoldDB" id="A0A3B1D4C8"/>
<dbReference type="Pfam" id="PF01715">
    <property type="entry name" value="IPPT"/>
    <property type="match status" value="1"/>
</dbReference>
<comment type="cofactor">
    <cofactor evidence="1">
        <name>Mg(2+)</name>
        <dbReference type="ChEBI" id="CHEBI:18420"/>
    </cofactor>
</comment>
<name>A0A3B1D4C8_9ZZZZ</name>
<evidence type="ECO:0000256" key="4">
    <source>
        <dbReference type="ARBA" id="ARBA00022679"/>
    </source>
</evidence>
<dbReference type="SUPFAM" id="SSF52540">
    <property type="entry name" value="P-loop containing nucleoside triphosphate hydrolases"/>
    <property type="match status" value="1"/>
</dbReference>
<organism evidence="10">
    <name type="scientific">hydrothermal vent metagenome</name>
    <dbReference type="NCBI Taxonomy" id="652676"/>
    <lineage>
        <taxon>unclassified sequences</taxon>
        <taxon>metagenomes</taxon>
        <taxon>ecological metagenomes</taxon>
    </lineage>
</organism>
<keyword evidence="7" id="KW-0067">ATP-binding</keyword>
<dbReference type="NCBIfam" id="TIGR00174">
    <property type="entry name" value="miaA"/>
    <property type="match status" value="1"/>
</dbReference>
<dbReference type="EMBL" id="UOGJ01000067">
    <property type="protein sequence ID" value="VAX35592.1"/>
    <property type="molecule type" value="Genomic_DNA"/>
</dbReference>
<reference evidence="10" key="1">
    <citation type="submission" date="2018-06" db="EMBL/GenBank/DDBJ databases">
        <authorList>
            <person name="Zhirakovskaya E."/>
        </authorList>
    </citation>
    <scope>NUCLEOTIDE SEQUENCE</scope>
</reference>
<evidence type="ECO:0000256" key="1">
    <source>
        <dbReference type="ARBA" id="ARBA00001946"/>
    </source>
</evidence>
<evidence type="ECO:0000256" key="2">
    <source>
        <dbReference type="ARBA" id="ARBA00005842"/>
    </source>
</evidence>
<gene>
    <name evidence="10" type="ORF">MNBD_UNCLBAC01-1903</name>
</gene>
<dbReference type="InterPro" id="IPR018022">
    <property type="entry name" value="IPT"/>
</dbReference>
<keyword evidence="5" id="KW-0819">tRNA processing</keyword>
<dbReference type="EC" id="2.5.1.75" evidence="3"/>
<dbReference type="PANTHER" id="PTHR11088:SF60">
    <property type="entry name" value="TRNA DIMETHYLALLYLTRANSFERASE"/>
    <property type="match status" value="1"/>
</dbReference>
<accession>A0A3B1D4C8</accession>
<evidence type="ECO:0000256" key="6">
    <source>
        <dbReference type="ARBA" id="ARBA00022741"/>
    </source>
</evidence>
<dbReference type="InterPro" id="IPR039657">
    <property type="entry name" value="Dimethylallyltransferase"/>
</dbReference>
<keyword evidence="6" id="KW-0547">Nucleotide-binding</keyword>
<evidence type="ECO:0000256" key="5">
    <source>
        <dbReference type="ARBA" id="ARBA00022694"/>
    </source>
</evidence>
<dbReference type="PANTHER" id="PTHR11088">
    <property type="entry name" value="TRNA DIMETHYLALLYLTRANSFERASE"/>
    <property type="match status" value="1"/>
</dbReference>
<proteinExistence type="inferred from homology"/>
<sequence>MNLPQIVFIVGPTAVGKSDIAVALAQKINGEIVSADSMQVYKEVEIANNKPLNMMMEAVPHHLINVISVEEEFDVAKFYKLAQQAVEDIYARNHVPIVVGGSGLYVQVLLNGIFEGNPKNEEFRQELYQLVEEKDNEFLYKRLKKQDPQSAERIHPNDIKRVVRALEVCELGGQPISQVQKERKGFLGKYDIKGFNLNRDREELYNKINRRVDEMVMRGLVDEIRGLESLKLSRTAQMLIGVKEVKAFFNGEYDVENAFYFMKRNTRQFAKRQITWFKRTENFEWLKIKEGQSAEDMACILEKSLQCPEPVKF</sequence>
<dbReference type="GO" id="GO:0006400">
    <property type="term" value="P:tRNA modification"/>
    <property type="evidence" value="ECO:0007669"/>
    <property type="project" value="TreeGrafter"/>
</dbReference>
<evidence type="ECO:0000256" key="7">
    <source>
        <dbReference type="ARBA" id="ARBA00022840"/>
    </source>
</evidence>
<dbReference type="GO" id="GO:0005524">
    <property type="term" value="F:ATP binding"/>
    <property type="evidence" value="ECO:0007669"/>
    <property type="project" value="UniProtKB-KW"/>
</dbReference>
<dbReference type="GO" id="GO:0052381">
    <property type="term" value="F:tRNA dimethylallyltransferase activity"/>
    <property type="evidence" value="ECO:0007669"/>
    <property type="project" value="UniProtKB-EC"/>
</dbReference>
<dbReference type="InterPro" id="IPR027417">
    <property type="entry name" value="P-loop_NTPase"/>
</dbReference>
<comment type="catalytic activity">
    <reaction evidence="9">
        <text>adenosine(37) in tRNA + dimethylallyl diphosphate = N(6)-dimethylallyladenosine(37) in tRNA + diphosphate</text>
        <dbReference type="Rhea" id="RHEA:26482"/>
        <dbReference type="Rhea" id="RHEA-COMP:10162"/>
        <dbReference type="Rhea" id="RHEA-COMP:10375"/>
        <dbReference type="ChEBI" id="CHEBI:33019"/>
        <dbReference type="ChEBI" id="CHEBI:57623"/>
        <dbReference type="ChEBI" id="CHEBI:74411"/>
        <dbReference type="ChEBI" id="CHEBI:74415"/>
        <dbReference type="EC" id="2.5.1.75"/>
    </reaction>
</comment>
<evidence type="ECO:0000256" key="3">
    <source>
        <dbReference type="ARBA" id="ARBA00012665"/>
    </source>
</evidence>
<keyword evidence="8" id="KW-0460">Magnesium</keyword>
<comment type="similarity">
    <text evidence="2">Belongs to the IPP transferase family.</text>
</comment>
<dbReference type="Gene3D" id="1.10.20.140">
    <property type="match status" value="1"/>
</dbReference>
<evidence type="ECO:0000256" key="9">
    <source>
        <dbReference type="ARBA" id="ARBA00049563"/>
    </source>
</evidence>
<dbReference type="HAMAP" id="MF_00185">
    <property type="entry name" value="IPP_trans"/>
    <property type="match status" value="1"/>
</dbReference>
<evidence type="ECO:0000256" key="8">
    <source>
        <dbReference type="ARBA" id="ARBA00022842"/>
    </source>
</evidence>
<dbReference type="FunFam" id="1.10.20.140:FF:000001">
    <property type="entry name" value="tRNA dimethylallyltransferase"/>
    <property type="match status" value="1"/>
</dbReference>
<dbReference type="Gene3D" id="3.40.50.300">
    <property type="entry name" value="P-loop containing nucleotide triphosphate hydrolases"/>
    <property type="match status" value="1"/>
</dbReference>
<protein>
    <recommendedName>
        <fullName evidence="3">tRNA dimethylallyltransferase</fullName>
        <ecNumber evidence="3">2.5.1.75</ecNumber>
    </recommendedName>
</protein>
<keyword evidence="4 10" id="KW-0808">Transferase</keyword>
<evidence type="ECO:0000313" key="10">
    <source>
        <dbReference type="EMBL" id="VAX35592.1"/>
    </source>
</evidence>